<dbReference type="Pfam" id="PF13516">
    <property type="entry name" value="LRR_6"/>
    <property type="match status" value="2"/>
</dbReference>
<accession>A0A9R1XMV3</accession>
<evidence type="ECO:0000259" key="1">
    <source>
        <dbReference type="Pfam" id="PF24789"/>
    </source>
</evidence>
<keyword evidence="3" id="KW-1185">Reference proteome</keyword>
<dbReference type="AlphaFoldDB" id="A0A9R1XMV3"/>
<gene>
    <name evidence="2" type="ORF">LSAT_V11C300143870</name>
</gene>
<dbReference type="InterPro" id="IPR001611">
    <property type="entry name" value="Leu-rich_rpt"/>
</dbReference>
<dbReference type="InterPro" id="IPR032675">
    <property type="entry name" value="LRR_dom_sf"/>
</dbReference>
<organism evidence="2 3">
    <name type="scientific">Lactuca sativa</name>
    <name type="common">Garden lettuce</name>
    <dbReference type="NCBI Taxonomy" id="4236"/>
    <lineage>
        <taxon>Eukaryota</taxon>
        <taxon>Viridiplantae</taxon>
        <taxon>Streptophyta</taxon>
        <taxon>Embryophyta</taxon>
        <taxon>Tracheophyta</taxon>
        <taxon>Spermatophyta</taxon>
        <taxon>Magnoliopsida</taxon>
        <taxon>eudicotyledons</taxon>
        <taxon>Gunneridae</taxon>
        <taxon>Pentapetalae</taxon>
        <taxon>asterids</taxon>
        <taxon>campanulids</taxon>
        <taxon>Asterales</taxon>
        <taxon>Asteraceae</taxon>
        <taxon>Cichorioideae</taxon>
        <taxon>Cichorieae</taxon>
        <taxon>Lactucinae</taxon>
        <taxon>Lactuca</taxon>
    </lineage>
</organism>
<reference evidence="2 3" key="1">
    <citation type="journal article" date="2017" name="Nat. Commun.">
        <title>Genome assembly with in vitro proximity ligation data and whole-genome triplication in lettuce.</title>
        <authorList>
            <person name="Reyes-Chin-Wo S."/>
            <person name="Wang Z."/>
            <person name="Yang X."/>
            <person name="Kozik A."/>
            <person name="Arikit S."/>
            <person name="Song C."/>
            <person name="Xia L."/>
            <person name="Froenicke L."/>
            <person name="Lavelle D.O."/>
            <person name="Truco M.J."/>
            <person name="Xia R."/>
            <person name="Zhu S."/>
            <person name="Xu C."/>
            <person name="Xu H."/>
            <person name="Xu X."/>
            <person name="Cox K."/>
            <person name="Korf I."/>
            <person name="Meyers B.C."/>
            <person name="Michelmore R.W."/>
        </authorList>
    </citation>
    <scope>NUCLEOTIDE SEQUENCE [LARGE SCALE GENOMIC DNA]</scope>
    <source>
        <strain evidence="3">cv. Salinas</strain>
        <tissue evidence="2">Seedlings</tissue>
    </source>
</reference>
<proteinExistence type="predicted"/>
<dbReference type="PANTHER" id="PTHR46817:SF1">
    <property type="entry name" value="SAC DOMAIN-CONTAINING PROTEIN"/>
    <property type="match status" value="1"/>
</dbReference>
<name>A0A9R1XMV3_LACSA</name>
<dbReference type="PANTHER" id="PTHR46817">
    <property type="entry name" value="PHOSPHOINOSITIDE PHOSPHATASE SAC9-RELATED"/>
    <property type="match status" value="1"/>
</dbReference>
<dbReference type="Gene3D" id="3.80.10.10">
    <property type="entry name" value="Ribonuclease Inhibitor"/>
    <property type="match status" value="2"/>
</dbReference>
<protein>
    <recommendedName>
        <fullName evidence="1">SAC9 second GBDL domain-containing protein</fullName>
    </recommendedName>
</protein>
<dbReference type="Proteomes" id="UP000235145">
    <property type="component" value="Unassembled WGS sequence"/>
</dbReference>
<dbReference type="EMBL" id="NBSK02000003">
    <property type="protein sequence ID" value="KAJ0219006.1"/>
    <property type="molecule type" value="Genomic_DNA"/>
</dbReference>
<dbReference type="Pfam" id="PF24789">
    <property type="entry name" value="SAC9_GBDL_2nd"/>
    <property type="match status" value="1"/>
</dbReference>
<evidence type="ECO:0000313" key="2">
    <source>
        <dbReference type="EMBL" id="KAJ0219006.1"/>
    </source>
</evidence>
<feature type="domain" description="SAC9 second GBDL" evidence="1">
    <location>
        <begin position="24"/>
        <end position="116"/>
    </location>
</feature>
<dbReference type="SUPFAM" id="SSF52047">
    <property type="entry name" value="RNI-like"/>
    <property type="match status" value="1"/>
</dbReference>
<sequence length="218" mass="23774">MMKPQPVSHKHGTNKLNHQLLKGQESLAEYPFGNILHSVESAPGSTPLLSLLAPLDSDVWDELVVVLGSLSNVSGVFHVVSSPTVQIWASNKIQKEERRIMGKWEVGSLLTSYPESLKVLNLGFNDMSDAVLSHLKGLINLESLNLDSCRTGDKGLVDNLICVSMYVSCLVHLKCLELSDTEVGNNGLRYLSGLVNLESLNLSFTLITDGGLRHLAVK</sequence>
<comment type="caution">
    <text evidence="2">The sequence shown here is derived from an EMBL/GenBank/DDBJ whole genome shotgun (WGS) entry which is preliminary data.</text>
</comment>
<evidence type="ECO:0000313" key="3">
    <source>
        <dbReference type="Proteomes" id="UP000235145"/>
    </source>
</evidence>
<dbReference type="InterPro" id="IPR057553">
    <property type="entry name" value="SAC9_GBDL_2nd"/>
</dbReference>